<evidence type="ECO:0000313" key="4">
    <source>
        <dbReference type="Proteomes" id="UP001500518"/>
    </source>
</evidence>
<accession>A0ABP9K923</accession>
<name>A0ABP9K923_9SPHN</name>
<dbReference type="SUPFAM" id="SSF53807">
    <property type="entry name" value="Helical backbone' metal receptor"/>
    <property type="match status" value="1"/>
</dbReference>
<dbReference type="Pfam" id="PF01497">
    <property type="entry name" value="Peripla_BP_2"/>
    <property type="match status" value="1"/>
</dbReference>
<dbReference type="Proteomes" id="UP001500518">
    <property type="component" value="Unassembled WGS sequence"/>
</dbReference>
<proteinExistence type="predicted"/>
<dbReference type="EMBL" id="BAABHV010000009">
    <property type="protein sequence ID" value="GAA5051865.1"/>
    <property type="molecule type" value="Genomic_DNA"/>
</dbReference>
<sequence>MRGAVVLVLVLAACSGPVERAQGDYPTVVSLNPCADAILAEIVAPGQLLAVSHYSHDPAASSMLPQRAAQFAGTGGTAEEVLALAPDVVVADVFIQPATRRALEQAGIRVVALGIASSLEASLEQVELLGAATGNEVRAAKLSGEIATSWQTHRWNGEPATAILWQQGGIVAGEGSLAHDLMQQSGFASLSAARGLGQGAYLPLEEVLADPPQVVITAGDERAFSHPVMVEADGTAHHTLASSLLYCGGPTIPRALERLAEIRRQVP</sequence>
<dbReference type="InterPro" id="IPR002491">
    <property type="entry name" value="ABC_transptr_periplasmic_BD"/>
</dbReference>
<gene>
    <name evidence="3" type="ORF">GCM10023208_12160</name>
</gene>
<dbReference type="RefSeq" id="WP_346032228.1">
    <property type="nucleotide sequence ID" value="NZ_BAABHV010000009.1"/>
</dbReference>
<dbReference type="PANTHER" id="PTHR30535:SF34">
    <property type="entry name" value="MOLYBDATE-BINDING PROTEIN MOLA"/>
    <property type="match status" value="1"/>
</dbReference>
<feature type="domain" description="Fe/B12 periplasmic-binding" evidence="2">
    <location>
        <begin position="28"/>
        <end position="220"/>
    </location>
</feature>
<organism evidence="3 4">
    <name type="scientific">Erythrobacter westpacificensis</name>
    <dbReference type="NCBI Taxonomy" id="1055231"/>
    <lineage>
        <taxon>Bacteria</taxon>
        <taxon>Pseudomonadati</taxon>
        <taxon>Pseudomonadota</taxon>
        <taxon>Alphaproteobacteria</taxon>
        <taxon>Sphingomonadales</taxon>
        <taxon>Erythrobacteraceae</taxon>
        <taxon>Erythrobacter/Porphyrobacter group</taxon>
        <taxon>Erythrobacter</taxon>
    </lineage>
</organism>
<evidence type="ECO:0000313" key="3">
    <source>
        <dbReference type="EMBL" id="GAA5051865.1"/>
    </source>
</evidence>
<reference evidence="4" key="1">
    <citation type="journal article" date="2019" name="Int. J. Syst. Evol. Microbiol.">
        <title>The Global Catalogue of Microorganisms (GCM) 10K type strain sequencing project: providing services to taxonomists for standard genome sequencing and annotation.</title>
        <authorList>
            <consortium name="The Broad Institute Genomics Platform"/>
            <consortium name="The Broad Institute Genome Sequencing Center for Infectious Disease"/>
            <person name="Wu L."/>
            <person name="Ma J."/>
        </authorList>
    </citation>
    <scope>NUCLEOTIDE SEQUENCE [LARGE SCALE GENOMIC DNA]</scope>
    <source>
        <strain evidence="4">JCM 18014</strain>
    </source>
</reference>
<evidence type="ECO:0000259" key="2">
    <source>
        <dbReference type="Pfam" id="PF01497"/>
    </source>
</evidence>
<feature type="chain" id="PRO_5047477460" evidence="1">
    <location>
        <begin position="21"/>
        <end position="267"/>
    </location>
</feature>
<comment type="caution">
    <text evidence="3">The sequence shown here is derived from an EMBL/GenBank/DDBJ whole genome shotgun (WGS) entry which is preliminary data.</text>
</comment>
<keyword evidence="1" id="KW-0732">Signal</keyword>
<dbReference type="PANTHER" id="PTHR30535">
    <property type="entry name" value="VITAMIN B12-BINDING PROTEIN"/>
    <property type="match status" value="1"/>
</dbReference>
<feature type="signal peptide" evidence="1">
    <location>
        <begin position="1"/>
        <end position="20"/>
    </location>
</feature>
<keyword evidence="4" id="KW-1185">Reference proteome</keyword>
<dbReference type="Gene3D" id="3.40.50.1980">
    <property type="entry name" value="Nitrogenase molybdenum iron protein domain"/>
    <property type="match status" value="2"/>
</dbReference>
<protein>
    <submittedName>
        <fullName evidence="3">ABC transporter substrate-binding protein</fullName>
    </submittedName>
</protein>
<dbReference type="InterPro" id="IPR050902">
    <property type="entry name" value="ABC_Transporter_SBP"/>
</dbReference>
<evidence type="ECO:0000256" key="1">
    <source>
        <dbReference type="SAM" id="SignalP"/>
    </source>
</evidence>